<sequence length="620" mass="70834">MSTLNIQPSVTRPELPKSANVTTDTNSLKKIERQYRIYLWKRHSSFGIRLFIWINIVLFVSVITSSKSILSVPWILAASIPIFISFALLLKTRQSFITQPYKLLPTKSIACLFISSLLNERTTPFLLSYVIFSSVVVNVWCTLHHNTDLAILHPTVRHPWQINETRVILVASNICLSLYIAAQEILGEHLNPIWPKEKRSLAKFVKTILVANSWGLKTIYTILLWSLILPFAYCWLGIRHSIWQWVDWKLWAPVTRPVFGSFTRLTANTPSPWALSRHLLAVNFITLVLSQIPLKVSVAYTTQPIRFQILYDRSPLTPEQYILSALKSNDLYHIHFTVMELLRMASTSQHCKVFFNSISQSSNLTIHLWQELLLKLGLEHSDISSFAPTVVRTVVPEISTTAMTIQRADIFRTPVKPEPKVNLISRLDKPVQVTSIHLNSLLTGLGVSRISTKLTKDAQEHTIEKFRRRHVFGVIIRRTKDLKRNVKDWAGKEWARRAVKVALKDIVLAQNIIKVIVTFAIASVEHDAFGTVQRLLPATLEAIVRLRDATMGLETHLVEQTRQLGAFQEIAKEQLKSELESIIDFYEEAVRQLVATFAENFAVFKFPVTVAHTLREICKS</sequence>
<reference evidence="3" key="1">
    <citation type="submission" date="2016-06" db="EMBL/GenBank/DDBJ databases">
        <authorList>
            <person name="Cuomo C."/>
            <person name="Litvintseva A."/>
            <person name="Heitman J."/>
            <person name="Chen Y."/>
            <person name="Sun S."/>
            <person name="Springer D."/>
            <person name="Dromer F."/>
            <person name="Young S."/>
            <person name="Zeng Q."/>
            <person name="Chapman S."/>
            <person name="Gujja S."/>
            <person name="Saif S."/>
            <person name="Birren B."/>
        </authorList>
    </citation>
    <scope>NUCLEOTIDE SEQUENCE</scope>
    <source>
        <strain evidence="3">CBS 7841</strain>
    </source>
</reference>
<reference evidence="3" key="2">
    <citation type="journal article" date="2022" name="Elife">
        <title>Obligate sexual reproduction of a homothallic fungus closely related to the Cryptococcus pathogenic species complex.</title>
        <authorList>
            <person name="Passer A.R."/>
            <person name="Clancey S.A."/>
            <person name="Shea T."/>
            <person name="David-Palma M."/>
            <person name="Averette A.F."/>
            <person name="Boekhout T."/>
            <person name="Porcel B.M."/>
            <person name="Nowrousian M."/>
            <person name="Cuomo C.A."/>
            <person name="Sun S."/>
            <person name="Heitman J."/>
            <person name="Coelho M.A."/>
        </authorList>
    </citation>
    <scope>NUCLEOTIDE SEQUENCE</scope>
    <source>
        <strain evidence="3">CBS 7841</strain>
    </source>
</reference>
<feature type="transmembrane region" description="Helical" evidence="2">
    <location>
        <begin position="219"/>
        <end position="238"/>
    </location>
</feature>
<evidence type="ECO:0000256" key="1">
    <source>
        <dbReference type="SAM" id="MobiDB-lite"/>
    </source>
</evidence>
<dbReference type="KEGG" id="cdep:91088122"/>
<keyword evidence="2" id="KW-1133">Transmembrane helix</keyword>
<name>A0AAJ8JUT7_9TREE</name>
<evidence type="ECO:0000313" key="4">
    <source>
        <dbReference type="Proteomes" id="UP000094043"/>
    </source>
</evidence>
<evidence type="ECO:0000256" key="2">
    <source>
        <dbReference type="SAM" id="Phobius"/>
    </source>
</evidence>
<dbReference type="Pfam" id="PF09531">
    <property type="entry name" value="Ndc1_Nup"/>
    <property type="match status" value="1"/>
</dbReference>
<keyword evidence="2" id="KW-0812">Transmembrane</keyword>
<feature type="transmembrane region" description="Helical" evidence="2">
    <location>
        <begin position="69"/>
        <end position="89"/>
    </location>
</feature>
<organism evidence="3 4">
    <name type="scientific">Cryptococcus depauperatus CBS 7841</name>
    <dbReference type="NCBI Taxonomy" id="1295531"/>
    <lineage>
        <taxon>Eukaryota</taxon>
        <taxon>Fungi</taxon>
        <taxon>Dikarya</taxon>
        <taxon>Basidiomycota</taxon>
        <taxon>Agaricomycotina</taxon>
        <taxon>Tremellomycetes</taxon>
        <taxon>Tremellales</taxon>
        <taxon>Cryptococcaceae</taxon>
        <taxon>Cryptococcus</taxon>
    </lineage>
</organism>
<evidence type="ECO:0008006" key="5">
    <source>
        <dbReference type="Google" id="ProtNLM"/>
    </source>
</evidence>
<feature type="region of interest" description="Disordered" evidence="1">
    <location>
        <begin position="1"/>
        <end position="21"/>
    </location>
</feature>
<dbReference type="GeneID" id="91088122"/>
<dbReference type="Proteomes" id="UP000094043">
    <property type="component" value="Chromosome 4"/>
</dbReference>
<dbReference type="RefSeq" id="XP_066069399.1">
    <property type="nucleotide sequence ID" value="XM_066213302.1"/>
</dbReference>
<dbReference type="AlphaFoldDB" id="A0AAJ8JUT7"/>
<keyword evidence="4" id="KW-1185">Reference proteome</keyword>
<dbReference type="EMBL" id="CP143787">
    <property type="protein sequence ID" value="WVN88699.1"/>
    <property type="molecule type" value="Genomic_DNA"/>
</dbReference>
<accession>A0AAJ8JUT7</accession>
<reference evidence="3" key="3">
    <citation type="submission" date="2024-01" db="EMBL/GenBank/DDBJ databases">
        <authorList>
            <person name="Coelho M.A."/>
            <person name="David-Palma M."/>
            <person name="Shea T."/>
            <person name="Sun S."/>
            <person name="Cuomo C.A."/>
            <person name="Heitman J."/>
        </authorList>
    </citation>
    <scope>NUCLEOTIDE SEQUENCE</scope>
    <source>
        <strain evidence="3">CBS 7841</strain>
    </source>
</reference>
<feature type="transmembrane region" description="Helical" evidence="2">
    <location>
        <begin position="46"/>
        <end position="63"/>
    </location>
</feature>
<protein>
    <recommendedName>
        <fullName evidence="5">Nucleoporin NDC1</fullName>
    </recommendedName>
</protein>
<gene>
    <name evidence="3" type="ORF">L203_103912</name>
</gene>
<dbReference type="InterPro" id="IPR019049">
    <property type="entry name" value="Nucleoporin_prot_Ndc1/Nup"/>
</dbReference>
<feature type="compositionally biased region" description="Polar residues" evidence="1">
    <location>
        <begin position="1"/>
        <end position="10"/>
    </location>
</feature>
<keyword evidence="2" id="KW-0472">Membrane</keyword>
<proteinExistence type="predicted"/>
<evidence type="ECO:0000313" key="3">
    <source>
        <dbReference type="EMBL" id="WVN88699.1"/>
    </source>
</evidence>